<keyword evidence="1" id="KW-0472">Membrane</keyword>
<feature type="transmembrane region" description="Helical" evidence="1">
    <location>
        <begin position="222"/>
        <end position="241"/>
    </location>
</feature>
<feature type="transmembrane region" description="Helical" evidence="1">
    <location>
        <begin position="137"/>
        <end position="170"/>
    </location>
</feature>
<sequence>MIATIAAQMKREFWEQRVSFLWAPLIFIFLVEALSIGVMVSPQNLHFPENVPITLDTLTVKSYSSLDRATGKIHLDFNTPDALALIACLHQIVAWGIFALMFAAAIANYVHSTLIADRKSREILFWRSMPVSETTNVMAKLLMVCLVVPLLILLCNLLSFALFMITALFMGQDFSQWWPALKMGVLSFKILGSSFVVVLLILPFICWGLFASAFAKRSPVTISIAIPAGLWLADVLLQKYAEISLGVKALLGGYWQFASTSFRKLWGSEGYRILDINLASAVDPKISSIAIIISVLLVAATIWLRNNRYEI</sequence>
<evidence type="ECO:0000313" key="2">
    <source>
        <dbReference type="EMBL" id="MDR7090530.1"/>
    </source>
</evidence>
<dbReference type="RefSeq" id="WP_310072919.1">
    <property type="nucleotide sequence ID" value="NZ_JAVDVX010000004.1"/>
</dbReference>
<protein>
    <submittedName>
        <fullName evidence="2">ABC-2 type transport system permease protein</fullName>
    </submittedName>
</protein>
<feature type="transmembrane region" description="Helical" evidence="1">
    <location>
        <begin position="286"/>
        <end position="304"/>
    </location>
</feature>
<gene>
    <name evidence="2" type="ORF">J2X05_002554</name>
</gene>
<evidence type="ECO:0000313" key="3">
    <source>
        <dbReference type="Proteomes" id="UP001253595"/>
    </source>
</evidence>
<feature type="transmembrane region" description="Helical" evidence="1">
    <location>
        <begin position="20"/>
        <end position="40"/>
    </location>
</feature>
<accession>A0ABU1UZF0</accession>
<keyword evidence="1" id="KW-1133">Transmembrane helix</keyword>
<name>A0ABU1UZF0_9GAMM</name>
<comment type="caution">
    <text evidence="2">The sequence shown here is derived from an EMBL/GenBank/DDBJ whole genome shotgun (WGS) entry which is preliminary data.</text>
</comment>
<feature type="transmembrane region" description="Helical" evidence="1">
    <location>
        <begin position="190"/>
        <end position="210"/>
    </location>
</feature>
<dbReference type="EMBL" id="JAVDVX010000004">
    <property type="protein sequence ID" value="MDR7090530.1"/>
    <property type="molecule type" value="Genomic_DNA"/>
</dbReference>
<evidence type="ECO:0000256" key="1">
    <source>
        <dbReference type="SAM" id="Phobius"/>
    </source>
</evidence>
<proteinExistence type="predicted"/>
<dbReference type="Proteomes" id="UP001253595">
    <property type="component" value="Unassembled WGS sequence"/>
</dbReference>
<keyword evidence="3" id="KW-1185">Reference proteome</keyword>
<organism evidence="2 3">
    <name type="scientific">Cellvibrio fibrivorans</name>
    <dbReference type="NCBI Taxonomy" id="126350"/>
    <lineage>
        <taxon>Bacteria</taxon>
        <taxon>Pseudomonadati</taxon>
        <taxon>Pseudomonadota</taxon>
        <taxon>Gammaproteobacteria</taxon>
        <taxon>Cellvibrionales</taxon>
        <taxon>Cellvibrionaceae</taxon>
        <taxon>Cellvibrio</taxon>
    </lineage>
</organism>
<keyword evidence="1" id="KW-0812">Transmembrane</keyword>
<feature type="transmembrane region" description="Helical" evidence="1">
    <location>
        <begin position="92"/>
        <end position="116"/>
    </location>
</feature>
<reference evidence="2 3" key="1">
    <citation type="submission" date="2023-07" db="EMBL/GenBank/DDBJ databases">
        <title>Sorghum-associated microbial communities from plants grown in Nebraska, USA.</title>
        <authorList>
            <person name="Schachtman D."/>
        </authorList>
    </citation>
    <scope>NUCLEOTIDE SEQUENCE [LARGE SCALE GENOMIC DNA]</scope>
    <source>
        <strain evidence="2 3">BE190</strain>
    </source>
</reference>